<dbReference type="Proteomes" id="UP001432168">
    <property type="component" value="Chromosome"/>
</dbReference>
<dbReference type="RefSeq" id="WP_329272497.1">
    <property type="nucleotide sequence ID" value="NZ_CP109011.1"/>
</dbReference>
<accession>A0ABZ1XB89</accession>
<organism evidence="1 2">
    <name type="scientific">Streptomyces pseudovenezuelae</name>
    <dbReference type="NCBI Taxonomy" id="67350"/>
    <lineage>
        <taxon>Bacteria</taxon>
        <taxon>Bacillati</taxon>
        <taxon>Actinomycetota</taxon>
        <taxon>Actinomycetes</taxon>
        <taxon>Kitasatosporales</taxon>
        <taxon>Streptomycetaceae</taxon>
        <taxon>Streptomyces</taxon>
        <taxon>Streptomyces aurantiacus group</taxon>
    </lineage>
</organism>
<evidence type="ECO:0000313" key="1">
    <source>
        <dbReference type="EMBL" id="WUT48892.1"/>
    </source>
</evidence>
<sequence length="122" mass="13739">MSTIQVALNWAMRLDGALGVAVVDYVSRMTLGTKSRRADLDLDLTAHACTDVVRAHLSALRLTGHKPERIEDILVTLDTELHLIRPLNRRIHEGLFLVLVLDRERARPDLVRSELRGIEALL</sequence>
<keyword evidence="2" id="KW-1185">Reference proteome</keyword>
<name>A0ABZ1XB89_9ACTN</name>
<evidence type="ECO:0008006" key="3">
    <source>
        <dbReference type="Google" id="ProtNLM"/>
    </source>
</evidence>
<proteinExistence type="predicted"/>
<protein>
    <recommendedName>
        <fullName evidence="3">Roadblock/LC7 domain-containing protein</fullName>
    </recommendedName>
</protein>
<evidence type="ECO:0000313" key="2">
    <source>
        <dbReference type="Proteomes" id="UP001432168"/>
    </source>
</evidence>
<gene>
    <name evidence="1" type="ORF">OG929_44455</name>
</gene>
<dbReference type="EMBL" id="CP109011">
    <property type="protein sequence ID" value="WUT48892.1"/>
    <property type="molecule type" value="Genomic_DNA"/>
</dbReference>
<reference evidence="1" key="1">
    <citation type="submission" date="2022-10" db="EMBL/GenBank/DDBJ databases">
        <title>The complete genomes of actinobacterial strains from the NBC collection.</title>
        <authorList>
            <person name="Joergensen T.S."/>
            <person name="Alvarez Arevalo M."/>
            <person name="Sterndorff E.B."/>
            <person name="Faurdal D."/>
            <person name="Vuksanovic O."/>
            <person name="Mourched A.-S."/>
            <person name="Charusanti P."/>
            <person name="Shaw S."/>
            <person name="Blin K."/>
            <person name="Weber T."/>
        </authorList>
    </citation>
    <scope>NUCLEOTIDE SEQUENCE</scope>
    <source>
        <strain evidence="1">NBC_00686</strain>
    </source>
</reference>